<dbReference type="InterPro" id="IPR047201">
    <property type="entry name" value="ERI-1_3'hExo-like"/>
</dbReference>
<dbReference type="Pfam" id="PF02578">
    <property type="entry name" value="Cu-oxidase_4"/>
    <property type="match status" value="1"/>
</dbReference>
<dbReference type="Proteomes" id="UP000196710">
    <property type="component" value="Chromosome"/>
</dbReference>
<dbReference type="GO" id="GO:0005507">
    <property type="term" value="F:copper ion binding"/>
    <property type="evidence" value="ECO:0007669"/>
    <property type="project" value="TreeGrafter"/>
</dbReference>
<dbReference type="CDD" id="cd06133">
    <property type="entry name" value="ERI-1_3'hExo_like"/>
    <property type="match status" value="1"/>
</dbReference>
<dbReference type="KEGG" id="amur:ADH66_17520"/>
<comment type="function">
    <text evidence="2">Purine nucleoside enzyme that catalyzes the phosphorolysis of adenosine and inosine nucleosides, yielding D-ribose 1-phosphate and the respective free bases, adenine and hypoxanthine. Also catalyzes the phosphorolysis of S-methyl-5'-thioadenosine into adenine and S-methyl-5-thio-alpha-D-ribose 1-phosphate. Also has adenosine deaminase activity.</text>
</comment>
<dbReference type="PANTHER" id="PTHR30616:SF2">
    <property type="entry name" value="PURINE NUCLEOSIDE PHOSPHORYLASE LACC1"/>
    <property type="match status" value="1"/>
</dbReference>
<reference evidence="14" key="2">
    <citation type="submission" date="2017-05" db="EMBL/GenBank/DDBJ databases">
        <title>Improved OligoMM genomes.</title>
        <authorList>
            <person name="Garzetti D."/>
        </authorList>
    </citation>
    <scope>NUCLEOTIDE SEQUENCE [LARGE SCALE GENOMIC DNA]</scope>
    <source>
        <strain evidence="14">KB18</strain>
    </source>
</reference>
<keyword evidence="6" id="KW-0378">Hydrolase</keyword>
<evidence type="ECO:0000256" key="2">
    <source>
        <dbReference type="ARBA" id="ARBA00003215"/>
    </source>
</evidence>
<protein>
    <submittedName>
        <fullName evidence="13">Peptidoglycan editing factor PgeF</fullName>
    </submittedName>
</protein>
<evidence type="ECO:0000256" key="10">
    <source>
        <dbReference type="ARBA" id="ARBA00049893"/>
    </source>
</evidence>
<dbReference type="EMBL" id="CP065321">
    <property type="protein sequence ID" value="QQR31574.1"/>
    <property type="molecule type" value="Genomic_DNA"/>
</dbReference>
<comment type="catalytic activity">
    <reaction evidence="10">
        <text>S-methyl-5'-thioadenosine + phosphate = 5-(methylsulfanyl)-alpha-D-ribose 1-phosphate + adenine</text>
        <dbReference type="Rhea" id="RHEA:11852"/>
        <dbReference type="ChEBI" id="CHEBI:16708"/>
        <dbReference type="ChEBI" id="CHEBI:17509"/>
        <dbReference type="ChEBI" id="CHEBI:43474"/>
        <dbReference type="ChEBI" id="CHEBI:58533"/>
        <dbReference type="EC" id="2.4.2.28"/>
    </reaction>
    <physiologicalReaction direction="left-to-right" evidence="10">
        <dbReference type="Rhea" id="RHEA:11853"/>
    </physiologicalReaction>
</comment>
<evidence type="ECO:0000256" key="8">
    <source>
        <dbReference type="ARBA" id="ARBA00047989"/>
    </source>
</evidence>
<evidence type="ECO:0000256" key="6">
    <source>
        <dbReference type="ARBA" id="ARBA00022801"/>
    </source>
</evidence>
<dbReference type="AlphaFoldDB" id="A0A1Z2XV26"/>
<evidence type="ECO:0000256" key="1">
    <source>
        <dbReference type="ARBA" id="ARBA00000553"/>
    </source>
</evidence>
<dbReference type="InterPro" id="IPR013520">
    <property type="entry name" value="Ribonucl_H"/>
</dbReference>
<evidence type="ECO:0000259" key="11">
    <source>
        <dbReference type="SMART" id="SM00479"/>
    </source>
</evidence>
<dbReference type="InterPro" id="IPR003730">
    <property type="entry name" value="Cu_polyphenol_OxRdtase"/>
</dbReference>
<dbReference type="InterPro" id="IPR012337">
    <property type="entry name" value="RNaseH-like_sf"/>
</dbReference>
<keyword evidence="14" id="KW-1185">Reference proteome</keyword>
<evidence type="ECO:0000313" key="15">
    <source>
        <dbReference type="Proteomes" id="UP000596035"/>
    </source>
</evidence>
<dbReference type="EMBL" id="CP021422">
    <property type="protein sequence ID" value="ASB42294.1"/>
    <property type="molecule type" value="Genomic_DNA"/>
</dbReference>
<evidence type="ECO:0000256" key="4">
    <source>
        <dbReference type="ARBA" id="ARBA00022679"/>
    </source>
</evidence>
<evidence type="ECO:0000313" key="13">
    <source>
        <dbReference type="EMBL" id="QQR31574.1"/>
    </source>
</evidence>
<evidence type="ECO:0000313" key="12">
    <source>
        <dbReference type="EMBL" id="ASB42294.1"/>
    </source>
</evidence>
<organism evidence="13 15">
    <name type="scientific">Acutalibacter muris</name>
    <dbReference type="NCBI Taxonomy" id="1796620"/>
    <lineage>
        <taxon>Bacteria</taxon>
        <taxon>Bacillati</taxon>
        <taxon>Bacillota</taxon>
        <taxon>Clostridia</taxon>
        <taxon>Eubacteriales</taxon>
        <taxon>Acutalibacteraceae</taxon>
        <taxon>Acutalibacter</taxon>
    </lineage>
</organism>
<evidence type="ECO:0000256" key="7">
    <source>
        <dbReference type="ARBA" id="ARBA00022833"/>
    </source>
</evidence>
<dbReference type="InterPro" id="IPR011324">
    <property type="entry name" value="Cytotoxic_necrot_fac-like_cat"/>
</dbReference>
<comment type="catalytic activity">
    <reaction evidence="9">
        <text>adenosine + phosphate = alpha-D-ribose 1-phosphate + adenine</text>
        <dbReference type="Rhea" id="RHEA:27642"/>
        <dbReference type="ChEBI" id="CHEBI:16335"/>
        <dbReference type="ChEBI" id="CHEBI:16708"/>
        <dbReference type="ChEBI" id="CHEBI:43474"/>
        <dbReference type="ChEBI" id="CHEBI:57720"/>
        <dbReference type="EC" id="2.4.2.1"/>
    </reaction>
    <physiologicalReaction direction="left-to-right" evidence="9">
        <dbReference type="Rhea" id="RHEA:27643"/>
    </physiologicalReaction>
</comment>
<name>A0A1Z2XV26_9FIRM</name>
<evidence type="ECO:0000256" key="9">
    <source>
        <dbReference type="ARBA" id="ARBA00048968"/>
    </source>
</evidence>
<reference evidence="13 15" key="3">
    <citation type="submission" date="2020-11" db="EMBL/GenBank/DDBJ databases">
        <title>Closed and high quality bacterial genomes of the OMM12 community.</title>
        <authorList>
            <person name="Marbouty M."/>
            <person name="Lamy-Besnier Q."/>
            <person name="Debarbieux L."/>
            <person name="Koszul R."/>
        </authorList>
    </citation>
    <scope>NUCLEOTIDE SEQUENCE [LARGE SCALE GENOMIC DNA]</scope>
    <source>
        <strain evidence="13 15">KB18</strain>
    </source>
</reference>
<dbReference type="Gene3D" id="3.30.420.10">
    <property type="entry name" value="Ribonuclease H-like superfamily/Ribonuclease H"/>
    <property type="match status" value="1"/>
</dbReference>
<evidence type="ECO:0000256" key="3">
    <source>
        <dbReference type="ARBA" id="ARBA00007353"/>
    </source>
</evidence>
<dbReference type="Gene3D" id="3.60.140.10">
    <property type="entry name" value="CNF1/YfiH-like putative cysteine hydrolases"/>
    <property type="match status" value="1"/>
</dbReference>
<dbReference type="Proteomes" id="UP000596035">
    <property type="component" value="Chromosome"/>
</dbReference>
<comment type="catalytic activity">
    <reaction evidence="8">
        <text>adenosine + H2O + H(+) = inosine + NH4(+)</text>
        <dbReference type="Rhea" id="RHEA:24408"/>
        <dbReference type="ChEBI" id="CHEBI:15377"/>
        <dbReference type="ChEBI" id="CHEBI:15378"/>
        <dbReference type="ChEBI" id="CHEBI:16335"/>
        <dbReference type="ChEBI" id="CHEBI:17596"/>
        <dbReference type="ChEBI" id="CHEBI:28938"/>
        <dbReference type="EC" id="3.5.4.4"/>
    </reaction>
    <physiologicalReaction direction="left-to-right" evidence="8">
        <dbReference type="Rhea" id="RHEA:24409"/>
    </physiologicalReaction>
</comment>
<dbReference type="CDD" id="cd16833">
    <property type="entry name" value="YfiH"/>
    <property type="match status" value="1"/>
</dbReference>
<evidence type="ECO:0000313" key="14">
    <source>
        <dbReference type="Proteomes" id="UP000196710"/>
    </source>
</evidence>
<dbReference type="Pfam" id="PF00929">
    <property type="entry name" value="RNase_T"/>
    <property type="match status" value="1"/>
</dbReference>
<keyword evidence="4" id="KW-0808">Transferase</keyword>
<reference evidence="12" key="1">
    <citation type="journal article" date="2017" name="Genome Announc.">
        <title>High-Quality Whole-Genome Sequences of the Oligo-Mouse-Microbiota Bacterial Community.</title>
        <authorList>
            <person name="Garzetti D."/>
            <person name="Brugiroux S."/>
            <person name="Bunk B."/>
            <person name="Pukall R."/>
            <person name="McCoy K.D."/>
            <person name="Macpherson A.J."/>
            <person name="Stecher B."/>
        </authorList>
    </citation>
    <scope>NUCLEOTIDE SEQUENCE</scope>
    <source>
        <strain evidence="12">KB18</strain>
    </source>
</reference>
<dbReference type="GO" id="GO:0003676">
    <property type="term" value="F:nucleic acid binding"/>
    <property type="evidence" value="ECO:0007669"/>
    <property type="project" value="InterPro"/>
</dbReference>
<dbReference type="GO" id="GO:0017061">
    <property type="term" value="F:S-methyl-5-thioadenosine phosphorylase activity"/>
    <property type="evidence" value="ECO:0007669"/>
    <property type="project" value="UniProtKB-EC"/>
</dbReference>
<comment type="similarity">
    <text evidence="3">Belongs to the purine nucleoside phosphorylase YfiH/LACC1 family.</text>
</comment>
<dbReference type="InterPro" id="IPR036397">
    <property type="entry name" value="RNaseH_sf"/>
</dbReference>
<dbReference type="SUPFAM" id="SSF53098">
    <property type="entry name" value="Ribonuclease H-like"/>
    <property type="match status" value="1"/>
</dbReference>
<dbReference type="SUPFAM" id="SSF64438">
    <property type="entry name" value="CNF1/YfiH-like putative cysteine hydrolases"/>
    <property type="match status" value="1"/>
</dbReference>
<sequence>MPAINAKPTVAILDLEWNAAYSSRRQGYINEIIEFGAVKCGPDLEPVGTFTCFVRPQVGKHLSSLVADLTSITDEDLSEGGVPFMTAVGRFRRWLGDCVLMTWGQSDILALMDNCGYFSGNIHVPFLTRYCDLQRYAQDALELGSKEQAGLEKAAGLLGLDISELSQHRALDDSLIALRILREVRERRDLSPYIQACDEEFYRRMNFRTSYIKDLEDPRVRPEHLRFLCPKCGGRCARTSRWGQHNRAFLADFCCRGCGLRFSGRVIIKQKYEGLAVNKKAVPLPVIEKPRRSEPGGIGNMLLEINGGVGVLRFPALGGLRFVTHAFSTRIGGVSSKEFASMNLGYGRGDPEENVEENYRRFAAAAGFEPQGMVCGCQVHKTDIRRVGEKERGIGIWKTNDCDSADGLITDAPGVTLVVFAADCVPVYFIDPEHRAIGLAHAGWRGAAAGMPKVMAERMREEFGTDPRKLITAIGPSICKDCFEVDEPVAREFLALPDSQYFVTGPVELPGEGGTKYHVDLWECCRRSLLSAGVLPEHITVGGVCTMEESSLVFSHRKTRGHRGSNCAMLMINP</sequence>
<gene>
    <name evidence="13" type="primary">pgeF</name>
    <name evidence="12" type="ORF">ADH66_17520</name>
    <name evidence="13" type="ORF">I5Q82_07920</name>
</gene>
<dbReference type="RefSeq" id="WP_084384381.1">
    <property type="nucleotide sequence ID" value="NZ_CP021422.1"/>
</dbReference>
<keyword evidence="7" id="KW-0862">Zinc</keyword>
<comment type="catalytic activity">
    <reaction evidence="1">
        <text>inosine + phosphate = alpha-D-ribose 1-phosphate + hypoxanthine</text>
        <dbReference type="Rhea" id="RHEA:27646"/>
        <dbReference type="ChEBI" id="CHEBI:17368"/>
        <dbReference type="ChEBI" id="CHEBI:17596"/>
        <dbReference type="ChEBI" id="CHEBI:43474"/>
        <dbReference type="ChEBI" id="CHEBI:57720"/>
        <dbReference type="EC" id="2.4.2.1"/>
    </reaction>
    <physiologicalReaction direction="left-to-right" evidence="1">
        <dbReference type="Rhea" id="RHEA:27647"/>
    </physiologicalReaction>
</comment>
<dbReference type="InterPro" id="IPR038371">
    <property type="entry name" value="Cu_polyphenol_OxRdtase_sf"/>
</dbReference>
<dbReference type="PANTHER" id="PTHR30616">
    <property type="entry name" value="UNCHARACTERIZED PROTEIN YFIH"/>
    <property type="match status" value="1"/>
</dbReference>
<feature type="domain" description="Exonuclease" evidence="11">
    <location>
        <begin position="9"/>
        <end position="190"/>
    </location>
</feature>
<dbReference type="NCBIfam" id="TIGR00726">
    <property type="entry name" value="peptidoglycan editing factor PgeF"/>
    <property type="match status" value="1"/>
</dbReference>
<keyword evidence="5" id="KW-0479">Metal-binding</keyword>
<dbReference type="GO" id="GO:0000175">
    <property type="term" value="F:3'-5'-RNA exonuclease activity"/>
    <property type="evidence" value="ECO:0007669"/>
    <property type="project" value="InterPro"/>
</dbReference>
<dbReference type="SMART" id="SM00479">
    <property type="entry name" value="EXOIII"/>
    <property type="match status" value="1"/>
</dbReference>
<accession>A0A1Z2XV26</accession>
<proteinExistence type="inferred from homology"/>
<evidence type="ECO:0000256" key="5">
    <source>
        <dbReference type="ARBA" id="ARBA00022723"/>
    </source>
</evidence>